<dbReference type="GO" id="GO:0016740">
    <property type="term" value="F:transferase activity"/>
    <property type="evidence" value="ECO:0007669"/>
    <property type="project" value="UniProtKB-KW"/>
</dbReference>
<sequence>MKRVCAIVVTYNRKQLLLQCLNAILEQSRQVNAMLIVDNASTDNTFEFLQEHGILPQPLQEENSYQVTSVGNIKIYYLRLSSNSGGAGGFHAGLKGALDLKQFDYYWMMDDDGYPSKTCLEQQLAYIDEHHYVMPVSVDITDFTKLSWPVRKKSGPKTIDYAELKESWGKTMDSIFPFNGSLLSQKIVEEVGFPKKELFLWGDEYEHYWRCRKAGYDPITIMDAEFYHPANKMSYEPIIGGLYKVPYTDVDWRFICLVRNSTYIYWNYTGKHRIALKFLVYSYLFLIQKPLSLKKYRLYLNSVNDGIKGRFDRHFLYMK</sequence>
<keyword evidence="3" id="KW-1185">Reference proteome</keyword>
<name>A0A1M7HIB7_9BACT</name>
<evidence type="ECO:0000313" key="2">
    <source>
        <dbReference type="EMBL" id="SHM28178.1"/>
    </source>
</evidence>
<keyword evidence="2" id="KW-0808">Transferase</keyword>
<evidence type="ECO:0000313" key="3">
    <source>
        <dbReference type="Proteomes" id="UP000184420"/>
    </source>
</evidence>
<dbReference type="PANTHER" id="PTHR43685">
    <property type="entry name" value="GLYCOSYLTRANSFERASE"/>
    <property type="match status" value="1"/>
</dbReference>
<dbReference type="PANTHER" id="PTHR43685:SF2">
    <property type="entry name" value="GLYCOSYLTRANSFERASE 2-LIKE DOMAIN-CONTAINING PROTEIN"/>
    <property type="match status" value="1"/>
</dbReference>
<protein>
    <submittedName>
        <fullName evidence="2">Rhamnopyranosyl-N-acetylglucosaminyl-diphospho-decaprenol beta-1,3/1,4-galactofuranosyltransferase</fullName>
    </submittedName>
</protein>
<dbReference type="Gene3D" id="3.90.550.10">
    <property type="entry name" value="Spore Coat Polysaccharide Biosynthesis Protein SpsA, Chain A"/>
    <property type="match status" value="1"/>
</dbReference>
<dbReference type="InterPro" id="IPR050834">
    <property type="entry name" value="Glycosyltransf_2"/>
</dbReference>
<accession>A0A1M7HIB7</accession>
<dbReference type="RefSeq" id="WP_073084271.1">
    <property type="nucleotide sequence ID" value="NZ_FRBL01000007.1"/>
</dbReference>
<dbReference type="Pfam" id="PF00535">
    <property type="entry name" value="Glycos_transf_2"/>
    <property type="match status" value="1"/>
</dbReference>
<proteinExistence type="predicted"/>
<dbReference type="Proteomes" id="UP000184420">
    <property type="component" value="Unassembled WGS sequence"/>
</dbReference>
<gene>
    <name evidence="2" type="ORF">SAMN05444266_107250</name>
</gene>
<dbReference type="InterPro" id="IPR029044">
    <property type="entry name" value="Nucleotide-diphossugar_trans"/>
</dbReference>
<dbReference type="EMBL" id="FRBL01000007">
    <property type="protein sequence ID" value="SHM28178.1"/>
    <property type="molecule type" value="Genomic_DNA"/>
</dbReference>
<dbReference type="InterPro" id="IPR001173">
    <property type="entry name" value="Glyco_trans_2-like"/>
</dbReference>
<dbReference type="SUPFAM" id="SSF53448">
    <property type="entry name" value="Nucleotide-diphospho-sugar transferases"/>
    <property type="match status" value="1"/>
</dbReference>
<reference evidence="2 3" key="1">
    <citation type="submission" date="2016-11" db="EMBL/GenBank/DDBJ databases">
        <authorList>
            <person name="Jaros S."/>
            <person name="Januszkiewicz K."/>
            <person name="Wedrychowicz H."/>
        </authorList>
    </citation>
    <scope>NUCLEOTIDE SEQUENCE [LARGE SCALE GENOMIC DNA]</scope>
    <source>
        <strain evidence="2 3">DSM 27406</strain>
    </source>
</reference>
<feature type="domain" description="Glycosyltransferase 2-like" evidence="1">
    <location>
        <begin position="6"/>
        <end position="190"/>
    </location>
</feature>
<dbReference type="AlphaFoldDB" id="A0A1M7HIB7"/>
<dbReference type="OrthoDB" id="9771846at2"/>
<organism evidence="2 3">
    <name type="scientific">Chitinophaga jiangningensis</name>
    <dbReference type="NCBI Taxonomy" id="1419482"/>
    <lineage>
        <taxon>Bacteria</taxon>
        <taxon>Pseudomonadati</taxon>
        <taxon>Bacteroidota</taxon>
        <taxon>Chitinophagia</taxon>
        <taxon>Chitinophagales</taxon>
        <taxon>Chitinophagaceae</taxon>
        <taxon>Chitinophaga</taxon>
    </lineage>
</organism>
<evidence type="ECO:0000259" key="1">
    <source>
        <dbReference type="Pfam" id="PF00535"/>
    </source>
</evidence>
<dbReference type="STRING" id="1419482.SAMN05444266_107250"/>